<accession>A0ABN8J627</accession>
<sequence length="321" mass="37024">MTYYHIFSSISSTISHQKVKLVPQRMKKYIMHLSKAVTTTAVIMGFVVFVFYYNMFNLVNFYSMAKPLNEMSTTVISNSETDFILETAGCNIPNFSKTLKFIEAKYEKKTCGHRAIFVDKIEQDKIQFTIHNQTMKEYSKSKHFTCCYKFASRSTESGNEDTAITFSSCKPFKNGTIVELEQEVIKVSCSINSAKTWHVIYEDAYIVIKNIYILGNENVNSKNFWNVMVVGMDTMSRARVYDTMPHTVKYLQNHKWLDFRGYQKVGFNTFPNLMAFLTGKKMSTVYKACAKGMGECNDLLIWKKFKDAGYVTAYGRVQTLE</sequence>
<gene>
    <name evidence="2" type="ORF">IPOD504_LOCUS15999</name>
</gene>
<keyword evidence="1" id="KW-1133">Transmembrane helix</keyword>
<keyword evidence="1" id="KW-0472">Membrane</keyword>
<feature type="non-terminal residue" evidence="2">
    <location>
        <position position="1"/>
    </location>
</feature>
<evidence type="ECO:0000313" key="3">
    <source>
        <dbReference type="Proteomes" id="UP000837857"/>
    </source>
</evidence>
<keyword evidence="1" id="KW-0812">Transmembrane</keyword>
<proteinExistence type="predicted"/>
<dbReference type="PANTHER" id="PTHR10974">
    <property type="entry name" value="FI08016P-RELATED"/>
    <property type="match status" value="1"/>
</dbReference>
<dbReference type="Proteomes" id="UP000837857">
    <property type="component" value="Chromosome 7"/>
</dbReference>
<dbReference type="PANTHER" id="PTHR10974:SF9">
    <property type="entry name" value="DUF229 DOMAIN CONTAINING PROTEIN-RELATED"/>
    <property type="match status" value="1"/>
</dbReference>
<dbReference type="EMBL" id="OW152819">
    <property type="protein sequence ID" value="CAH2074273.1"/>
    <property type="molecule type" value="Genomic_DNA"/>
</dbReference>
<dbReference type="Pfam" id="PF02995">
    <property type="entry name" value="DUF229"/>
    <property type="match status" value="1"/>
</dbReference>
<organism evidence="2 3">
    <name type="scientific">Iphiclides podalirius</name>
    <name type="common">scarce swallowtail</name>
    <dbReference type="NCBI Taxonomy" id="110791"/>
    <lineage>
        <taxon>Eukaryota</taxon>
        <taxon>Metazoa</taxon>
        <taxon>Ecdysozoa</taxon>
        <taxon>Arthropoda</taxon>
        <taxon>Hexapoda</taxon>
        <taxon>Insecta</taxon>
        <taxon>Pterygota</taxon>
        <taxon>Neoptera</taxon>
        <taxon>Endopterygota</taxon>
        <taxon>Lepidoptera</taxon>
        <taxon>Glossata</taxon>
        <taxon>Ditrysia</taxon>
        <taxon>Papilionoidea</taxon>
        <taxon>Papilionidae</taxon>
        <taxon>Papilioninae</taxon>
        <taxon>Iphiclides</taxon>
    </lineage>
</organism>
<dbReference type="InterPro" id="IPR004245">
    <property type="entry name" value="DUF229"/>
</dbReference>
<name>A0ABN8J627_9NEOP</name>
<protein>
    <submittedName>
        <fullName evidence="2">Uncharacterized protein</fullName>
    </submittedName>
</protein>
<evidence type="ECO:0000256" key="1">
    <source>
        <dbReference type="SAM" id="Phobius"/>
    </source>
</evidence>
<evidence type="ECO:0000313" key="2">
    <source>
        <dbReference type="EMBL" id="CAH2074273.1"/>
    </source>
</evidence>
<keyword evidence="3" id="KW-1185">Reference proteome</keyword>
<reference evidence="2" key="1">
    <citation type="submission" date="2022-03" db="EMBL/GenBank/DDBJ databases">
        <authorList>
            <person name="Martin H S."/>
        </authorList>
    </citation>
    <scope>NUCLEOTIDE SEQUENCE</scope>
</reference>
<feature type="transmembrane region" description="Helical" evidence="1">
    <location>
        <begin position="33"/>
        <end position="53"/>
    </location>
</feature>